<accession>A0ABP4UKP9</accession>
<keyword evidence="3" id="KW-1185">Reference proteome</keyword>
<name>A0ABP4UKP9_9ACTN</name>
<comment type="caution">
    <text evidence="2">The sequence shown here is derived from an EMBL/GenBank/DDBJ whole genome shotgun (WGS) entry which is preliminary data.</text>
</comment>
<proteinExistence type="predicted"/>
<evidence type="ECO:0000313" key="2">
    <source>
        <dbReference type="EMBL" id="GAA1706499.1"/>
    </source>
</evidence>
<protein>
    <recommendedName>
        <fullName evidence="4">SPOR domain-containing protein</fullName>
    </recommendedName>
</protein>
<sequence length="87" mass="9356">MSEKRSAPAVNEGAPNHPTADDSTPRHDSALAAAAGYAVLVETGEGRYRRRLFLTLASAERAVNRARDRGKYAHLVLVTLTPTAVIQ</sequence>
<dbReference type="EMBL" id="BAAAQG010000007">
    <property type="protein sequence ID" value="GAA1706499.1"/>
    <property type="molecule type" value="Genomic_DNA"/>
</dbReference>
<organism evidence="2 3">
    <name type="scientific">Dietzia cercidiphylli</name>
    <dbReference type="NCBI Taxonomy" id="498199"/>
    <lineage>
        <taxon>Bacteria</taxon>
        <taxon>Bacillati</taxon>
        <taxon>Actinomycetota</taxon>
        <taxon>Actinomycetes</taxon>
        <taxon>Mycobacteriales</taxon>
        <taxon>Dietziaceae</taxon>
        <taxon>Dietzia</taxon>
    </lineage>
</organism>
<dbReference type="Proteomes" id="UP001500383">
    <property type="component" value="Unassembled WGS sequence"/>
</dbReference>
<gene>
    <name evidence="2" type="ORF">GCM10009831_15210</name>
</gene>
<evidence type="ECO:0000256" key="1">
    <source>
        <dbReference type="SAM" id="MobiDB-lite"/>
    </source>
</evidence>
<reference evidence="3" key="1">
    <citation type="journal article" date="2019" name="Int. J. Syst. Evol. Microbiol.">
        <title>The Global Catalogue of Microorganisms (GCM) 10K type strain sequencing project: providing services to taxonomists for standard genome sequencing and annotation.</title>
        <authorList>
            <consortium name="The Broad Institute Genomics Platform"/>
            <consortium name="The Broad Institute Genome Sequencing Center for Infectious Disease"/>
            <person name="Wu L."/>
            <person name="Ma J."/>
        </authorList>
    </citation>
    <scope>NUCLEOTIDE SEQUENCE [LARGE SCALE GENOMIC DNA]</scope>
    <source>
        <strain evidence="3">JCM 16002</strain>
    </source>
</reference>
<feature type="region of interest" description="Disordered" evidence="1">
    <location>
        <begin position="1"/>
        <end position="28"/>
    </location>
</feature>
<evidence type="ECO:0008006" key="4">
    <source>
        <dbReference type="Google" id="ProtNLM"/>
    </source>
</evidence>
<evidence type="ECO:0000313" key="3">
    <source>
        <dbReference type="Proteomes" id="UP001500383"/>
    </source>
</evidence>
<feature type="compositionally biased region" description="Basic and acidic residues" evidence="1">
    <location>
        <begin position="19"/>
        <end position="28"/>
    </location>
</feature>